<feature type="compositionally biased region" description="Basic and acidic residues" evidence="1">
    <location>
        <begin position="168"/>
        <end position="177"/>
    </location>
</feature>
<protein>
    <recommendedName>
        <fullName evidence="4">BZIP domain-containing protein</fullName>
    </recommendedName>
</protein>
<feature type="region of interest" description="Disordered" evidence="1">
    <location>
        <begin position="28"/>
        <end position="58"/>
    </location>
</feature>
<feature type="region of interest" description="Disordered" evidence="1">
    <location>
        <begin position="806"/>
        <end position="864"/>
    </location>
</feature>
<feature type="compositionally biased region" description="Polar residues" evidence="1">
    <location>
        <begin position="806"/>
        <end position="818"/>
    </location>
</feature>
<dbReference type="Proteomes" id="UP000735302">
    <property type="component" value="Unassembled WGS sequence"/>
</dbReference>
<sequence length="1056" mass="114784">MVEKKTAVYLFLFQSELRLRESTISRNADNYQRQSGRCKCPSETGKKRPAGAVKVKKSPGTVQGLQMPAGSSAQLGAAVTTCYKLDDADSTSIWRGVVSVSPLEMFYHSYVAPYDNRGRKKESQDGMPTLAGSSEKKRAVKGSAQHGKKKDRDNTIGSVDSIGSEDALVEHSGDYPPHEGASAAGSKATEVKGKQAVDDAAKRLGKDEDGGLGDGGQNSHAESASKDQSKEASCSLKRPVDDKEHRFNKTSGCEPSLQANHNFSSVAKNIDESDDRYEDELNDESRERETKTFSPVTSGFDTSSSTDALTMSISNKNTDNGCRAFVFAHQSANVDAQVDNSLINMKKSQDKVSVSGKYSQVVVVHGHNQNIASRSHTADAGCSSTAPQEGAHSHLNAEDFTVPHGRHLSFNICGENVYITVGAKKSKIKACRKKNSVRSQSSGKASENASCTGKKKKLKKKIIKKAKPVERNEAAQKYPVETRSQDKDVNLAESVWSNELKNEPIDNIQEKVSDPYKAECQRLENKPCGLGDTDITSKERSKSEVKSILCGVDGEYDDDDDDYADGTTANGSAKNAELTAMVSPGSCHGGEESNDYDCPRARTYESNVVEIPNLNPSLVEAIVQDCPDGEICVKGEAEESYVFLTLDCTERRPEPEGQEMGEDEAMCAGMGTNPLSAEMMRISVPGPQHQDQYTYPLDIVESIQTAYTTRERSSNPEITVFVPGDGGDVYINGPPSNSTNIESQLYRGSGPYLEQVAYISQGECSANINEREANHGYGRCEDGQGSKCAGGGGGYVGVNTTPTTSGLYDTLSGTQQQDTRSLSRGGSGLSHPSGLHGTGQTNDVLTDDANANDVEDNSNEGGNEVRTLVGEAGFIDVFALKRSWQTENRCFKRQINKFRERSRHVAHLQQLIAQLGRETCEMRRMLENLHGQTTALKNEAADMRCTLSAVCDVSVTDLLRTTEARSLEPACYRRYINIRTPLDAANLLSAVRNRIKALGELEILVYRKQLVLHHVLPGSAQDCAPGPKVRSLRHYTLAKGKTKQGVLMAHRLVNPQ</sequence>
<dbReference type="EMBL" id="BLXT01008325">
    <property type="protein sequence ID" value="GFO47433.1"/>
    <property type="molecule type" value="Genomic_DNA"/>
</dbReference>
<reference evidence="2 3" key="1">
    <citation type="journal article" date="2021" name="Elife">
        <title>Chloroplast acquisition without the gene transfer in kleptoplastic sea slugs, Plakobranchus ocellatus.</title>
        <authorList>
            <person name="Maeda T."/>
            <person name="Takahashi S."/>
            <person name="Yoshida T."/>
            <person name="Shimamura S."/>
            <person name="Takaki Y."/>
            <person name="Nagai Y."/>
            <person name="Toyoda A."/>
            <person name="Suzuki Y."/>
            <person name="Arimoto A."/>
            <person name="Ishii H."/>
            <person name="Satoh N."/>
            <person name="Nishiyama T."/>
            <person name="Hasebe M."/>
            <person name="Maruyama T."/>
            <person name="Minagawa J."/>
            <person name="Obokata J."/>
            <person name="Shigenobu S."/>
        </authorList>
    </citation>
    <scope>NUCLEOTIDE SEQUENCE [LARGE SCALE GENOMIC DNA]</scope>
</reference>
<keyword evidence="3" id="KW-1185">Reference proteome</keyword>
<evidence type="ECO:0000313" key="2">
    <source>
        <dbReference type="EMBL" id="GFO47433.1"/>
    </source>
</evidence>
<evidence type="ECO:0000313" key="3">
    <source>
        <dbReference type="Proteomes" id="UP000735302"/>
    </source>
</evidence>
<organism evidence="2 3">
    <name type="scientific">Plakobranchus ocellatus</name>
    <dbReference type="NCBI Taxonomy" id="259542"/>
    <lineage>
        <taxon>Eukaryota</taxon>
        <taxon>Metazoa</taxon>
        <taxon>Spiralia</taxon>
        <taxon>Lophotrochozoa</taxon>
        <taxon>Mollusca</taxon>
        <taxon>Gastropoda</taxon>
        <taxon>Heterobranchia</taxon>
        <taxon>Euthyneura</taxon>
        <taxon>Panpulmonata</taxon>
        <taxon>Sacoglossa</taxon>
        <taxon>Placobranchoidea</taxon>
        <taxon>Plakobranchidae</taxon>
        <taxon>Plakobranchus</taxon>
    </lineage>
</organism>
<evidence type="ECO:0008006" key="4">
    <source>
        <dbReference type="Google" id="ProtNLM"/>
    </source>
</evidence>
<accession>A0AAV4DT04</accession>
<feature type="compositionally biased region" description="Basic and acidic residues" evidence="1">
    <location>
        <begin position="189"/>
        <end position="209"/>
    </location>
</feature>
<name>A0AAV4DT04_9GAST</name>
<feature type="compositionally biased region" description="Low complexity" evidence="1">
    <location>
        <begin position="819"/>
        <end position="839"/>
    </location>
</feature>
<feature type="compositionally biased region" description="Polar residues" evidence="1">
    <location>
        <begin position="292"/>
        <end position="304"/>
    </location>
</feature>
<feature type="region of interest" description="Disordered" evidence="1">
    <location>
        <begin position="116"/>
        <end position="304"/>
    </location>
</feature>
<comment type="caution">
    <text evidence="2">The sequence shown here is derived from an EMBL/GenBank/DDBJ whole genome shotgun (WGS) entry which is preliminary data.</text>
</comment>
<feature type="compositionally biased region" description="Acidic residues" evidence="1">
    <location>
        <begin position="272"/>
        <end position="282"/>
    </location>
</feature>
<proteinExistence type="predicted"/>
<gene>
    <name evidence="2" type="ORF">PoB_007393800</name>
</gene>
<dbReference type="AlphaFoldDB" id="A0AAV4DT04"/>
<feature type="compositionally biased region" description="Polar residues" evidence="1">
    <location>
        <begin position="249"/>
        <end position="267"/>
    </location>
</feature>
<evidence type="ECO:0000256" key="1">
    <source>
        <dbReference type="SAM" id="MobiDB-lite"/>
    </source>
</evidence>
<feature type="compositionally biased region" description="Basic and acidic residues" evidence="1">
    <location>
        <begin position="238"/>
        <end position="247"/>
    </location>
</feature>